<keyword evidence="3" id="KW-0812">Transmembrane</keyword>
<evidence type="ECO:0000259" key="4">
    <source>
        <dbReference type="Pfam" id="PF18204"/>
    </source>
</evidence>
<dbReference type="Pfam" id="PF18204">
    <property type="entry name" value="PGF-CTERM"/>
    <property type="match status" value="1"/>
</dbReference>
<dbReference type="GO" id="GO:0005886">
    <property type="term" value="C:plasma membrane"/>
    <property type="evidence" value="ECO:0007669"/>
    <property type="project" value="UniProtKB-SubCell"/>
</dbReference>
<sequence length="1023" mass="109295">MTNETNTRKKASAVFFSLVMVLSVTAVGFAGFAGSAAALGANDGYVDIDGDQVQGSVVFQGQNVYLVGDSVDSAYNDDSVSNTVNLRRATNYDDEGDTVTNSQQVEQLEIEELTEDFPQDVRDAANAGDAVVEIDTDDLEADDYFVRGAGDLATNPEQSETFEVTVQDLSTEFDDEEVTDEGSNAVTELDISSDRGAYSMNASADGDLSETELVNLFVTGENVDVNDDGYITDEFDADEEVTVQDVRDYLIAARDKVSVDDAGNPVLENPDEEIEVDDEDTGVTLTELVETDANPFGVVAYNTDEEDADEQVALYNQGDTAQDVSFNGVDTDEYEFTFEVGDTEAEDSASITVNEQDTTGDFSQGVYTQAAGDIANMTLELEDTDDAYVQIGDEESGFIDVLYVEDDDDDGEVTFQVNTRTLGTSADYDDVYDSEEDIVESEIHSDGGLGDDAPVYQDEDENLLGDEGNFNDYLNELDLIDDEEDGTDQLVRPLQPTNYEVAANGNDVFIVNDDEESELDNEVDLATLELTEPGVGDIQTWTAPSGNADDDTELQDVLDTVNETDEIAEDDRLVIQAEANGIYGHMVQIEDFDALDDGFSAGTLDEIDTRTGEGVNIEIEADDATGNQDATSLNLADASENDILVLVDNENGQMYIIADTSSSGTFDGDLDPDAEFTAEIEYEGDEDNRFEFDEDGNGILGGAGGDQDEAAFPYFPAEDDVTQTSTAEFTIADRDATFDNVDGDEVQVALGEESTVSGMTNVAPGSDASVRIQSDEGVTPSFVETTDVEINEDGEFSGEFDVSAQSVNDTGEVSFRVAGSSIADSDMRIVETVGEPANFEVSDLDPQDVTVTQGDAIDVSATIENTGENSATQTVEFQVDGDAVADQDVELDGGEDTTVEFTDIDTSSLDPGDYEHGVFTDDDSQTATLTVEEADDGGDDDGETDDGETDDGETDDGETDDGETDDGEADDGEADDGEADDGEADDGEGDDGEETDDSTPGFGALVALVALVAAALLATRRRD</sequence>
<evidence type="ECO:0000256" key="2">
    <source>
        <dbReference type="SAM" id="MobiDB-lite"/>
    </source>
</evidence>
<evidence type="ECO:0000313" key="6">
    <source>
        <dbReference type="Proteomes" id="UP001596118"/>
    </source>
</evidence>
<evidence type="ECO:0000256" key="1">
    <source>
        <dbReference type="ARBA" id="ARBA00022729"/>
    </source>
</evidence>
<dbReference type="GO" id="GO:0030115">
    <property type="term" value="C:S-layer"/>
    <property type="evidence" value="ECO:0007669"/>
    <property type="project" value="UniProtKB-SubCell"/>
</dbReference>
<dbReference type="EMBL" id="JBHSKY010000015">
    <property type="protein sequence ID" value="MFC5279744.1"/>
    <property type="molecule type" value="Genomic_DNA"/>
</dbReference>
<dbReference type="NCBIfam" id="NF045517">
    <property type="entry name" value="halo_surf_dom"/>
    <property type="match status" value="1"/>
</dbReference>
<keyword evidence="6" id="KW-1185">Reference proteome</keyword>
<dbReference type="NCBIfam" id="TIGR04126">
    <property type="entry name" value="PGF_CTERM"/>
    <property type="match status" value="1"/>
</dbReference>
<dbReference type="InterPro" id="IPR026371">
    <property type="entry name" value="PGF_CTERM"/>
</dbReference>
<dbReference type="InterPro" id="IPR013783">
    <property type="entry name" value="Ig-like_fold"/>
</dbReference>
<dbReference type="Gene3D" id="2.60.40.10">
    <property type="entry name" value="Immunoglobulins"/>
    <property type="match status" value="1"/>
</dbReference>
<feature type="region of interest" description="Disordered" evidence="2">
    <location>
        <begin position="903"/>
        <end position="1001"/>
    </location>
</feature>
<evidence type="ECO:0000256" key="3">
    <source>
        <dbReference type="SAM" id="Phobius"/>
    </source>
</evidence>
<evidence type="ECO:0000313" key="5">
    <source>
        <dbReference type="EMBL" id="MFC5279744.1"/>
    </source>
</evidence>
<keyword evidence="1" id="KW-0732">Signal</keyword>
<comment type="caution">
    <text evidence="5">The sequence shown here is derived from an EMBL/GenBank/DDBJ whole genome shotgun (WGS) entry which is preliminary data.</text>
</comment>
<feature type="domain" description="PGF-CTERM archaeal protein-sorting signal" evidence="4">
    <location>
        <begin position="999"/>
        <end position="1021"/>
    </location>
</feature>
<feature type="transmembrane region" description="Helical" evidence="3">
    <location>
        <begin position="1001"/>
        <end position="1019"/>
    </location>
</feature>
<dbReference type="AlphaFoldDB" id="A0ABD5R4A7"/>
<reference evidence="5 6" key="1">
    <citation type="journal article" date="2019" name="Int. J. Syst. Evol. Microbiol.">
        <title>The Global Catalogue of Microorganisms (GCM) 10K type strain sequencing project: providing services to taxonomists for standard genome sequencing and annotation.</title>
        <authorList>
            <consortium name="The Broad Institute Genomics Platform"/>
            <consortium name="The Broad Institute Genome Sequencing Center for Infectious Disease"/>
            <person name="Wu L."/>
            <person name="Ma J."/>
        </authorList>
    </citation>
    <scope>NUCLEOTIDE SEQUENCE [LARGE SCALE GENOMIC DNA]</scope>
    <source>
        <strain evidence="5 6">CGMCC 1.12124</strain>
    </source>
</reference>
<accession>A0ABD5R4A7</accession>
<gene>
    <name evidence="5" type="ORF">ACFPM1_13395</name>
</gene>
<keyword evidence="3" id="KW-0472">Membrane</keyword>
<proteinExistence type="predicted"/>
<organism evidence="5 6">
    <name type="scientific">Halorubrum rubrum</name>
    <dbReference type="NCBI Taxonomy" id="1126240"/>
    <lineage>
        <taxon>Archaea</taxon>
        <taxon>Methanobacteriati</taxon>
        <taxon>Methanobacteriota</taxon>
        <taxon>Stenosarchaea group</taxon>
        <taxon>Halobacteria</taxon>
        <taxon>Halobacteriales</taxon>
        <taxon>Haloferacaceae</taxon>
        <taxon>Halorubrum</taxon>
    </lineage>
</organism>
<name>A0ABD5R4A7_9EURY</name>
<dbReference type="Proteomes" id="UP001596118">
    <property type="component" value="Unassembled WGS sequence"/>
</dbReference>
<keyword evidence="3" id="KW-1133">Transmembrane helix</keyword>
<feature type="compositionally biased region" description="Acidic residues" evidence="2">
    <location>
        <begin position="932"/>
        <end position="997"/>
    </location>
</feature>
<protein>
    <submittedName>
        <fullName evidence="5">BGTF surface domain-containing protein</fullName>
    </submittedName>
</protein>